<gene>
    <name evidence="2" type="ORF">DLD82_01930</name>
</gene>
<protein>
    <submittedName>
        <fullName evidence="2">Class I SAM-dependent methyltransferase</fullName>
    </submittedName>
</protein>
<dbReference type="AlphaFoldDB" id="A0A2V2NE38"/>
<evidence type="ECO:0000313" key="2">
    <source>
        <dbReference type="EMBL" id="PWR75846.1"/>
    </source>
</evidence>
<proteinExistence type="predicted"/>
<dbReference type="RefSeq" id="WP_109939424.1">
    <property type="nucleotide sequence ID" value="NZ_CP176366.1"/>
</dbReference>
<dbReference type="GO" id="GO:0032259">
    <property type="term" value="P:methylation"/>
    <property type="evidence" value="ECO:0007669"/>
    <property type="project" value="UniProtKB-KW"/>
</dbReference>
<dbReference type="Gene3D" id="3.40.50.150">
    <property type="entry name" value="Vaccinia Virus protein VP39"/>
    <property type="match status" value="1"/>
</dbReference>
<dbReference type="GeneID" id="97611461"/>
<dbReference type="CDD" id="cd02440">
    <property type="entry name" value="AdoMet_MTases"/>
    <property type="match status" value="1"/>
</dbReference>
<dbReference type="InterPro" id="IPR050723">
    <property type="entry name" value="CFA/CMAS"/>
</dbReference>
<dbReference type="OrthoDB" id="57427at2157"/>
<dbReference type="Pfam" id="PF13649">
    <property type="entry name" value="Methyltransf_25"/>
    <property type="match status" value="1"/>
</dbReference>
<keyword evidence="2" id="KW-0808">Transferase</keyword>
<organism evidence="2 3">
    <name type="scientific">Methanospirillum stamsii</name>
    <dbReference type="NCBI Taxonomy" id="1277351"/>
    <lineage>
        <taxon>Archaea</taxon>
        <taxon>Methanobacteriati</taxon>
        <taxon>Methanobacteriota</taxon>
        <taxon>Stenosarchaea group</taxon>
        <taxon>Methanomicrobia</taxon>
        <taxon>Methanomicrobiales</taxon>
        <taxon>Methanospirillaceae</taxon>
        <taxon>Methanospirillum</taxon>
    </lineage>
</organism>
<dbReference type="EMBL" id="QGMZ01000006">
    <property type="protein sequence ID" value="PWR75846.1"/>
    <property type="molecule type" value="Genomic_DNA"/>
</dbReference>
<comment type="caution">
    <text evidence="2">The sequence shown here is derived from an EMBL/GenBank/DDBJ whole genome shotgun (WGS) entry which is preliminary data.</text>
</comment>
<sequence>MTNWAEVWKQLYEASSRTKTVGECASLWDSKERALEFLNMSLENPERIELVLSKLPITKNSRILDIGAGPGTLAIPFAERALAVTAVEPSTGMIEVMKDQAQEKNITNLTIVQKRWEDINPESDLAGPFDIIIASYSLGMPDIDAAIDKMQAVSCGQIWLFWFAGTTPGERHMTHLWPKIHNCAYQIGPKSDVLYNVLYQKGIYPHMTVHEMKYQKKYPTLDHAVSEMRRQIGCSEEFNPLIKEYFKDKVSKDANQLIENGDTVRVCMWWDTNQFPKN</sequence>
<dbReference type="PANTHER" id="PTHR43667:SF2">
    <property type="entry name" value="FATTY ACID C-METHYL TRANSFERASE"/>
    <property type="match status" value="1"/>
</dbReference>
<keyword evidence="3" id="KW-1185">Reference proteome</keyword>
<name>A0A2V2NE38_9EURY</name>
<feature type="domain" description="Methyltransferase" evidence="1">
    <location>
        <begin position="63"/>
        <end position="153"/>
    </location>
</feature>
<dbReference type="InterPro" id="IPR041698">
    <property type="entry name" value="Methyltransf_25"/>
</dbReference>
<evidence type="ECO:0000313" key="3">
    <source>
        <dbReference type="Proteomes" id="UP000245934"/>
    </source>
</evidence>
<dbReference type="InterPro" id="IPR029063">
    <property type="entry name" value="SAM-dependent_MTases_sf"/>
</dbReference>
<accession>A0A2V2NE38</accession>
<dbReference type="GO" id="GO:0008168">
    <property type="term" value="F:methyltransferase activity"/>
    <property type="evidence" value="ECO:0007669"/>
    <property type="project" value="UniProtKB-KW"/>
</dbReference>
<reference evidence="2 3" key="1">
    <citation type="submission" date="2018-05" db="EMBL/GenBank/DDBJ databases">
        <title>Draft genome of Methanospirillum stamsii Pt1.</title>
        <authorList>
            <person name="Dueholm M.S."/>
            <person name="Nielsen P.H."/>
            <person name="Bakmann L.F."/>
            <person name="Otzen D.E."/>
        </authorList>
    </citation>
    <scope>NUCLEOTIDE SEQUENCE [LARGE SCALE GENOMIC DNA]</scope>
    <source>
        <strain evidence="2 3">Pt1</strain>
    </source>
</reference>
<dbReference type="Proteomes" id="UP000245934">
    <property type="component" value="Unassembled WGS sequence"/>
</dbReference>
<dbReference type="SUPFAM" id="SSF53335">
    <property type="entry name" value="S-adenosyl-L-methionine-dependent methyltransferases"/>
    <property type="match status" value="1"/>
</dbReference>
<evidence type="ECO:0000259" key="1">
    <source>
        <dbReference type="Pfam" id="PF13649"/>
    </source>
</evidence>
<keyword evidence="2" id="KW-0489">Methyltransferase</keyword>
<dbReference type="PANTHER" id="PTHR43667">
    <property type="entry name" value="CYCLOPROPANE-FATTY-ACYL-PHOSPHOLIPID SYNTHASE"/>
    <property type="match status" value="1"/>
</dbReference>